<name>A0A094XJH7_ALKAL</name>
<evidence type="ECO:0000313" key="2">
    <source>
        <dbReference type="EMBL" id="THG88466.1"/>
    </source>
</evidence>
<dbReference type="InterPro" id="IPR013368">
    <property type="entry name" value="YecD_YerC"/>
</dbReference>
<dbReference type="PANTHER" id="PTHR40080">
    <property type="entry name" value="LMO1763 PROTEIN"/>
    <property type="match status" value="1"/>
</dbReference>
<dbReference type="InterPro" id="IPR000831">
    <property type="entry name" value="Trp_repress"/>
</dbReference>
<dbReference type="GO" id="GO:0043565">
    <property type="term" value="F:sequence-specific DNA binding"/>
    <property type="evidence" value="ECO:0007669"/>
    <property type="project" value="InterPro"/>
</dbReference>
<proteinExistence type="predicted"/>
<dbReference type="EMBL" id="ALPT02000003">
    <property type="protein sequence ID" value="KGA98915.1"/>
    <property type="molecule type" value="Genomic_DNA"/>
</dbReference>
<dbReference type="EMBL" id="JALP01000385">
    <property type="protein sequence ID" value="THG88466.1"/>
    <property type="molecule type" value="Genomic_DNA"/>
</dbReference>
<gene>
    <name evidence="2" type="ORF">AJ85_03365</name>
    <name evidence="1" type="ORF">BALCAV_0201250</name>
</gene>
<dbReference type="GO" id="GO:0003700">
    <property type="term" value="F:DNA-binding transcription factor activity"/>
    <property type="evidence" value="ECO:0007669"/>
    <property type="project" value="InterPro"/>
</dbReference>
<dbReference type="eggNOG" id="COG4496">
    <property type="taxonomic scope" value="Bacteria"/>
</dbReference>
<comment type="caution">
    <text evidence="1">The sequence shown here is derived from an EMBL/GenBank/DDBJ whole genome shotgun (WGS) entry which is preliminary data.</text>
</comment>
<evidence type="ECO:0000313" key="4">
    <source>
        <dbReference type="Proteomes" id="UP000297014"/>
    </source>
</evidence>
<dbReference type="InterPro" id="IPR038116">
    <property type="entry name" value="TrpR-like_sf"/>
</dbReference>
<dbReference type="Gene3D" id="1.10.1270.10">
    <property type="entry name" value="TrpR-like"/>
    <property type="match status" value="1"/>
</dbReference>
<evidence type="ECO:0000313" key="3">
    <source>
        <dbReference type="Proteomes" id="UP000002754"/>
    </source>
</evidence>
<reference evidence="2 4" key="2">
    <citation type="submission" date="2014-01" db="EMBL/GenBank/DDBJ databases">
        <title>Draft genome sequencing of Bacillus alcalophilus CGMCC 1.3604.</title>
        <authorList>
            <person name="Yang J."/>
            <person name="Diao L."/>
            <person name="Yang S."/>
        </authorList>
    </citation>
    <scope>NUCLEOTIDE SEQUENCE [LARGE SCALE GENOMIC DNA]</scope>
    <source>
        <strain evidence="2 4">CGMCC 1.3604</strain>
    </source>
</reference>
<reference evidence="1 3" key="1">
    <citation type="journal article" date="2014" name="Genome Announc.">
        <title>Draft Genome Sequence of Bacillus alcalophilus AV1934, a Classic Alkaliphile Isolated from Human Feces in 1934.</title>
        <authorList>
            <person name="Attie O."/>
            <person name="Jayaprakash A."/>
            <person name="Shah H."/>
            <person name="Paulsen I.T."/>
            <person name="Morino M."/>
            <person name="Takahashi Y."/>
            <person name="Narumi I."/>
            <person name="Sachidanandam R."/>
            <person name="Satoh K."/>
            <person name="Ito M."/>
            <person name="Krulwich T.A."/>
        </authorList>
    </citation>
    <scope>NUCLEOTIDE SEQUENCE [LARGE SCALE GENOMIC DNA]</scope>
    <source>
        <strain evidence="1 3">AV1934</strain>
    </source>
</reference>
<accession>A0A094XJH7</accession>
<dbReference type="SUPFAM" id="SSF48295">
    <property type="entry name" value="TrpR-like"/>
    <property type="match status" value="1"/>
</dbReference>
<sequence length="100" mass="11764">MKKDMNRATREQFYKAVLSLNTVEECIDFFEDMCTPKELESYVQRFRVGIRVLNGESYETISIESNARSNLIFRVKQCLHREKSGLRVAIERLKEQGVIE</sequence>
<dbReference type="OrthoDB" id="2874807at2"/>
<dbReference type="InterPro" id="IPR010921">
    <property type="entry name" value="Trp_repressor/repl_initiator"/>
</dbReference>
<dbReference type="AlphaFoldDB" id="A0A094XJH7"/>
<dbReference type="NCBIfam" id="TIGR02531">
    <property type="entry name" value="yecD_yerC"/>
    <property type="match status" value="1"/>
</dbReference>
<protein>
    <submittedName>
        <fullName evidence="1">Uncharacterized protein</fullName>
    </submittedName>
</protein>
<organism evidence="1 3">
    <name type="scientific">Alkalihalobacillus alcalophilus ATCC 27647 = CGMCC 1.3604</name>
    <dbReference type="NCBI Taxonomy" id="1218173"/>
    <lineage>
        <taxon>Bacteria</taxon>
        <taxon>Bacillati</taxon>
        <taxon>Bacillota</taxon>
        <taxon>Bacilli</taxon>
        <taxon>Bacillales</taxon>
        <taxon>Bacillaceae</taxon>
        <taxon>Alkalihalobacillus</taxon>
    </lineage>
</organism>
<dbReference type="PANTHER" id="PTHR40080:SF1">
    <property type="entry name" value="TRPR-LIKE PROTEIN YERC_YECD"/>
    <property type="match status" value="1"/>
</dbReference>
<dbReference type="Proteomes" id="UP000002754">
    <property type="component" value="Unassembled WGS sequence"/>
</dbReference>
<dbReference type="Proteomes" id="UP000297014">
    <property type="component" value="Unassembled WGS sequence"/>
</dbReference>
<dbReference type="RefSeq" id="WP_004428077.1">
    <property type="nucleotide sequence ID" value="NZ_ALPT02000003.1"/>
</dbReference>
<dbReference type="Pfam" id="PF01371">
    <property type="entry name" value="Trp_repressor"/>
    <property type="match status" value="1"/>
</dbReference>
<evidence type="ECO:0000313" key="1">
    <source>
        <dbReference type="EMBL" id="KGA98915.1"/>
    </source>
</evidence>
<keyword evidence="3" id="KW-1185">Reference proteome</keyword>